<keyword evidence="2" id="KW-0812">Transmembrane</keyword>
<feature type="domain" description="Htaa" evidence="3">
    <location>
        <begin position="378"/>
        <end position="545"/>
    </location>
</feature>
<evidence type="ECO:0000313" key="4">
    <source>
        <dbReference type="EMBL" id="SJM63179.1"/>
    </source>
</evidence>
<feature type="domain" description="Htaa" evidence="3">
    <location>
        <begin position="594"/>
        <end position="750"/>
    </location>
</feature>
<accession>A0A1R4G4W4</accession>
<feature type="domain" description="Htaa" evidence="3">
    <location>
        <begin position="206"/>
        <end position="357"/>
    </location>
</feature>
<dbReference type="EMBL" id="FUHU01000038">
    <property type="protein sequence ID" value="SJM63179.1"/>
    <property type="molecule type" value="Genomic_DNA"/>
</dbReference>
<organism evidence="4 5">
    <name type="scientific">Agrococcus casei LMG 22410</name>
    <dbReference type="NCBI Taxonomy" id="1255656"/>
    <lineage>
        <taxon>Bacteria</taxon>
        <taxon>Bacillati</taxon>
        <taxon>Actinomycetota</taxon>
        <taxon>Actinomycetes</taxon>
        <taxon>Micrococcales</taxon>
        <taxon>Microbacteriaceae</taxon>
        <taxon>Agrococcus</taxon>
    </lineage>
</organism>
<keyword evidence="2" id="KW-0472">Membrane</keyword>
<dbReference type="InterPro" id="IPR007331">
    <property type="entry name" value="Htaa"/>
</dbReference>
<dbReference type="Proteomes" id="UP000195787">
    <property type="component" value="Unassembled WGS sequence"/>
</dbReference>
<proteinExistence type="predicted"/>
<dbReference type="AlphaFoldDB" id="A0A1R4G4W4"/>
<evidence type="ECO:0000313" key="5">
    <source>
        <dbReference type="Proteomes" id="UP000195787"/>
    </source>
</evidence>
<reference evidence="4 5" key="1">
    <citation type="submission" date="2017-02" db="EMBL/GenBank/DDBJ databases">
        <authorList>
            <person name="Peterson S.W."/>
        </authorList>
    </citation>
    <scope>NUCLEOTIDE SEQUENCE [LARGE SCALE GENOMIC DNA]</scope>
    <source>
        <strain evidence="4 5">LMG 22410</strain>
    </source>
</reference>
<gene>
    <name evidence="4" type="ORF">CZ674_08735</name>
</gene>
<evidence type="ECO:0000256" key="1">
    <source>
        <dbReference type="SAM" id="MobiDB-lite"/>
    </source>
</evidence>
<feature type="compositionally biased region" description="Acidic residues" evidence="1">
    <location>
        <begin position="163"/>
        <end position="197"/>
    </location>
</feature>
<sequence length="807" mass="84639">MEWNIKDSFLSYIKSPIAKGSWTTQGNITGDKPFVWSQGTGTIDSEADNASVFFDASIHFTGHDYGDGAILDLAFSNVSVDTAAGTLYADVEGREFIDTTTLGPWFSAPGVELATISDGNWNGDVFTGQPVLTEAGATAFGGFYEAGAELSPITLTAVGAEPAEPEPTDPEPTDPEPTDPEPTEPEPTDPDPTDPEPTDPTAGDDAQLRWGVKESFISYMNSPWSGGDWSLDGVTELHDPFAFLWNNGEISQGDGTTTVSYDGTLHFTAHDGILDVQIIDPSVEVSLDGTGELHANLKSEPSQGDTIDQPDTVLADLSNVQWSDEDSFTADTALSADGAALFGSSYSEGDAFDVLHVDNAPKPVADEVDEDDATDAWEFVWGVKESFRNYVTGPIAHGEIATDLATSDGAFVWSDGQYSAENGTTTVSFDGTVQFTGHGGILEIGISNPRIVTEDDGEGTIYADVISRPFTDTTTKNDPVTYNDVALVSFTGAWDATSAKGFAAAQTEAAEAIFTSSSVTLTDDGTDAFGSFYETGTEYDAFTLTGQPTADVDNPGDDNSDGSDESDPDNSSTVPTEPSNDSVEQETCVANQVSGTMDWGLKESFRNYIGGGIAKGGWTLSGIAETANGFQWNGSGELNTEAVLGEVSMPGTVHFSGHDGVLNTKISNVRLVVHSSTLATIYADVVSQDMESNKYDLPNVAFATVNLQGSSLTADGFSVNGASTTLTDAGAKAFAGFYEGGIALDPVSFSINIGEEVPCSGISDPNGSGGNLAQTGFDLAPLHMITLAIVLIAAGVGSSLLRNRSRA</sequence>
<feature type="transmembrane region" description="Helical" evidence="2">
    <location>
        <begin position="782"/>
        <end position="801"/>
    </location>
</feature>
<feature type="region of interest" description="Disordered" evidence="1">
    <location>
        <begin position="545"/>
        <end position="585"/>
    </location>
</feature>
<keyword evidence="2" id="KW-1133">Transmembrane helix</keyword>
<feature type="compositionally biased region" description="Polar residues" evidence="1">
    <location>
        <begin position="573"/>
        <end position="582"/>
    </location>
</feature>
<evidence type="ECO:0000256" key="2">
    <source>
        <dbReference type="SAM" id="Phobius"/>
    </source>
</evidence>
<keyword evidence="5" id="KW-1185">Reference proteome</keyword>
<feature type="compositionally biased region" description="Acidic residues" evidence="1">
    <location>
        <begin position="554"/>
        <end position="568"/>
    </location>
</feature>
<evidence type="ECO:0000259" key="3">
    <source>
        <dbReference type="Pfam" id="PF04213"/>
    </source>
</evidence>
<dbReference type="Pfam" id="PF04213">
    <property type="entry name" value="HtaA"/>
    <property type="match status" value="4"/>
</dbReference>
<dbReference type="OrthoDB" id="7210788at2"/>
<feature type="domain" description="Htaa" evidence="3">
    <location>
        <begin position="2"/>
        <end position="156"/>
    </location>
</feature>
<protein>
    <submittedName>
        <fullName evidence="4">Putative membrane protein</fullName>
    </submittedName>
</protein>
<feature type="region of interest" description="Disordered" evidence="1">
    <location>
        <begin position="160"/>
        <end position="205"/>
    </location>
</feature>
<name>A0A1R4G4W4_9MICO</name>